<reference evidence="4" key="1">
    <citation type="submission" date="2020-04" db="EMBL/GenBank/DDBJ databases">
        <title>Genome Assembly and Annotation of Botryosphaeria dothidea sdau 11-99, a Latent Pathogen of Apple Fruit Ring Rot in China.</title>
        <authorList>
            <person name="Yu C."/>
            <person name="Diao Y."/>
            <person name="Lu Q."/>
            <person name="Zhao J."/>
            <person name="Cui S."/>
            <person name="Peng C."/>
            <person name="He B."/>
            <person name="Liu H."/>
        </authorList>
    </citation>
    <scope>NUCLEOTIDE SEQUENCE [LARGE SCALE GENOMIC DNA]</scope>
    <source>
        <strain evidence="4">Sdau11-99</strain>
    </source>
</reference>
<feature type="domain" description="TTI1 C-terminal TPR" evidence="3">
    <location>
        <begin position="773"/>
        <end position="1005"/>
    </location>
</feature>
<dbReference type="GO" id="GO:0005737">
    <property type="term" value="C:cytoplasm"/>
    <property type="evidence" value="ECO:0007669"/>
    <property type="project" value="TreeGrafter"/>
</dbReference>
<evidence type="ECO:0000313" key="4">
    <source>
        <dbReference type="EMBL" id="KAF4313722.1"/>
    </source>
</evidence>
<dbReference type="InterPro" id="IPR049362">
    <property type="entry name" value="TTI1_rpt"/>
</dbReference>
<accession>A0A8H4NG48</accession>
<dbReference type="InterPro" id="IPR057566">
    <property type="entry name" value="TPR_TTI1_N"/>
</dbReference>
<dbReference type="SUPFAM" id="SSF48371">
    <property type="entry name" value="ARM repeat"/>
    <property type="match status" value="1"/>
</dbReference>
<evidence type="ECO:0000259" key="2">
    <source>
        <dbReference type="Pfam" id="PF24173"/>
    </source>
</evidence>
<dbReference type="Pfam" id="PF24181">
    <property type="entry name" value="TPR_TTI1_C"/>
    <property type="match status" value="1"/>
</dbReference>
<evidence type="ECO:0000256" key="1">
    <source>
        <dbReference type="SAM" id="MobiDB-lite"/>
    </source>
</evidence>
<dbReference type="OrthoDB" id="49511at2759"/>
<feature type="compositionally biased region" description="Pro residues" evidence="1">
    <location>
        <begin position="809"/>
        <end position="819"/>
    </location>
</feature>
<dbReference type="PANTHER" id="PTHR18460:SF3">
    <property type="entry name" value="TELO2-INTERACTING PROTEIN 1 HOMOLOG"/>
    <property type="match status" value="1"/>
</dbReference>
<dbReference type="Gene3D" id="1.25.10.10">
    <property type="entry name" value="Leucine-rich Repeat Variant"/>
    <property type="match status" value="3"/>
</dbReference>
<comment type="caution">
    <text evidence="4">The sequence shown here is derived from an EMBL/GenBank/DDBJ whole genome shotgun (WGS) entry which is preliminary data.</text>
</comment>
<feature type="region of interest" description="Disordered" evidence="1">
    <location>
        <begin position="928"/>
        <end position="959"/>
    </location>
</feature>
<sequence length="1493" mass="166721">MDQRSRIFQQLKPHCVTLSQAVLRVAAHNGNPRDVIDSLRNLLTTLQETATYPHAFDDKLAEYVFFPLSHVLREKQKFPVAALELTLNCLAVLLQTGWRLKVDAALSRQFLILLPVLISGGSQGQTRPSAVSEELQAAGLRCLAELFITYGQEDRSQRPLTAADNIPPLGHAVVTILEGISNGPSTDVQLSAAKALRAACNALKDREALASFLPGIVSALAKVLTPSTKQRRPYELLCLSLETLSFLSKSVLSDSFTKNLPSCHQTSDTPEQKLTQSWLKATAAQIKLALANIIRIRQHDRNEVRRALLDLCLVILEDCRESLKDSATMMIETLVVLCGSDEDGEIKSTIRQVLAADPRFAELLRSSMHSWVVSLPRIMQSPDDSAKRRLVKQISTGYELLAEQGVDLDIVDRAVASNLRDGISTAVLDQKKLKEIAPEAEPSTSLDLTPPTRDEHSMEFQPIFYDNSAQREIIHDLRELVKRVSVSKSSMSAARELVDSLRPSEGAPQLASFWVALQLLKSSLENETPMLDFLDFGGSSIGPREELLEEMYSFSLEVLQDSSAEPHSDWRLQALAMETISFQADTLKEDFRIELVDALYPIVHLVGSTIPQLRSHAITCLSIIASACNYKDVGSLIVENVDYLVNAVALKLNTFDISPQAPQVLLMMIKLSGPTLLPYLDDLVGSVFTALESFHGYPKLVELLFSVLRGIAEEGIKTPQLAITQSEVVSRRKDPGSCANIDDIVAVLKDIQSRESKEDAPDEVIEVTPHQPWRDSKKEKTPLISEIDDEDELENESKDAEMEDNEDSAPPPDPPPPAPKTYNLLLRITELTQHYLASSSPTLRTSLLDLLNTTFPTLSRHENSFLPLVNTLWPVLVPRLDDGEAYVVSGSLDVMALMCRCAGDFMRSRIEGVWPTLISLYRTGGDKKQASRSNARKSDGGPSLLIQGGGSGNSTRAARSQVQPYYTSAPTRIIRGALVELLKTVVETVQLDEKSFEEVLELLLPAVAEKEDIRKVFELRNADAVWLALLRWEAKNDGDGRRTTKERVARERPEAWQGKDYLLSDEEKLKYGGEYDKFFSWAESDKSVAREWSLRIRDWSNRVPEAELEGWRGADERVRRREAKMLNFYLKQQPSPSLDVPNPAKIVSTGWLGARRRVYRQQENILRGSLDSRCLETALAALPAVTKVVCSPSHWRACHRSPVGMVGVDRRSNMPDTGRYQTDTRPLYNLFEAIRSTTNNIHAADLTFHLCLLADATKRPHRFSALCVAFTPIKDLKLAVTSEKLPYRPELCDGEEPSFELYQKLLQSGALGRLIGSAKNLHRLKLNLAENGKRRKSESAPLYGVPLSAYVGAGANDTWPDLRYLYVGSIDIRGNELIEFLMAHRKIEYLDFDCVTLTEGQWSAVSAVAWYSLAWKLKQKQNRLRQVDPEAKCPLLPPEVEKVAELSADGSLRHVYFRAGDGCGTFGRVGRMFWNGGSEFPNREEHYNSWPLF</sequence>
<dbReference type="EMBL" id="WWBZ02000001">
    <property type="protein sequence ID" value="KAF4313722.1"/>
    <property type="molecule type" value="Genomic_DNA"/>
</dbReference>
<dbReference type="Pfam" id="PF21547">
    <property type="entry name" value="TTI1"/>
    <property type="match status" value="1"/>
</dbReference>
<organism evidence="4 5">
    <name type="scientific">Botryosphaeria dothidea</name>
    <dbReference type="NCBI Taxonomy" id="55169"/>
    <lineage>
        <taxon>Eukaryota</taxon>
        <taxon>Fungi</taxon>
        <taxon>Dikarya</taxon>
        <taxon>Ascomycota</taxon>
        <taxon>Pezizomycotina</taxon>
        <taxon>Dothideomycetes</taxon>
        <taxon>Dothideomycetes incertae sedis</taxon>
        <taxon>Botryosphaeriales</taxon>
        <taxon>Botryosphaeriaceae</taxon>
        <taxon>Botryosphaeria</taxon>
    </lineage>
</organism>
<feature type="region of interest" description="Disordered" evidence="1">
    <location>
        <begin position="755"/>
        <end position="821"/>
    </location>
</feature>
<evidence type="ECO:0000313" key="5">
    <source>
        <dbReference type="Proteomes" id="UP000572817"/>
    </source>
</evidence>
<evidence type="ECO:0000259" key="3">
    <source>
        <dbReference type="Pfam" id="PF24181"/>
    </source>
</evidence>
<feature type="compositionally biased region" description="Basic and acidic residues" evidence="1">
    <location>
        <begin position="772"/>
        <end position="781"/>
    </location>
</feature>
<dbReference type="InterPro" id="IPR057567">
    <property type="entry name" value="TPR_TTI1_C"/>
</dbReference>
<dbReference type="InterPro" id="IPR016024">
    <property type="entry name" value="ARM-type_fold"/>
</dbReference>
<dbReference type="Pfam" id="PF24173">
    <property type="entry name" value="TPR_TTI1_N"/>
    <property type="match status" value="1"/>
</dbReference>
<gene>
    <name evidence="4" type="ORF">GTA08_BOTSDO00633</name>
</gene>
<name>A0A8H4NG48_9PEZI</name>
<proteinExistence type="predicted"/>
<dbReference type="PANTHER" id="PTHR18460">
    <property type="entry name" value="TEL2 INTERACTING PROTEIN 1 TTI1 FAMILY MEMBER"/>
    <property type="match status" value="1"/>
</dbReference>
<protein>
    <submittedName>
        <fullName evidence="4">Armadillo-like helical</fullName>
    </submittedName>
</protein>
<dbReference type="Proteomes" id="UP000572817">
    <property type="component" value="Unassembled WGS sequence"/>
</dbReference>
<dbReference type="InterPro" id="IPR052587">
    <property type="entry name" value="TELO2-interacting_protein_1"/>
</dbReference>
<feature type="domain" description="TTI1 N-terminal TPR" evidence="2">
    <location>
        <begin position="8"/>
        <end position="340"/>
    </location>
</feature>
<keyword evidence="5" id="KW-1185">Reference proteome</keyword>
<dbReference type="InterPro" id="IPR011989">
    <property type="entry name" value="ARM-like"/>
</dbReference>